<dbReference type="EMBL" id="FMAR01000002">
    <property type="protein sequence ID" value="SCB98471.1"/>
    <property type="molecule type" value="Genomic_DNA"/>
</dbReference>
<proteinExistence type="predicted"/>
<name>A0A1C4AV62_9BACT</name>
<dbReference type="Pfam" id="PF14534">
    <property type="entry name" value="DUF4440"/>
    <property type="match status" value="1"/>
</dbReference>
<evidence type="ECO:0000259" key="1">
    <source>
        <dbReference type="Pfam" id="PF14534"/>
    </source>
</evidence>
<dbReference type="NCBIfam" id="TIGR02246">
    <property type="entry name" value="SgcJ/EcaC family oxidoreductase"/>
    <property type="match status" value="1"/>
</dbReference>
<keyword evidence="3" id="KW-1185">Reference proteome</keyword>
<dbReference type="InterPro" id="IPR027843">
    <property type="entry name" value="DUF4440"/>
</dbReference>
<dbReference type="Proteomes" id="UP000242818">
    <property type="component" value="Unassembled WGS sequence"/>
</dbReference>
<gene>
    <name evidence="2" type="ORF">GA0116948_102299</name>
</gene>
<evidence type="ECO:0000313" key="3">
    <source>
        <dbReference type="Proteomes" id="UP000242818"/>
    </source>
</evidence>
<dbReference type="Gene3D" id="3.10.450.50">
    <property type="match status" value="1"/>
</dbReference>
<dbReference type="SUPFAM" id="SSF54427">
    <property type="entry name" value="NTF2-like"/>
    <property type="match status" value="1"/>
</dbReference>
<dbReference type="InterPro" id="IPR011944">
    <property type="entry name" value="Steroid_delta5-4_isomerase"/>
</dbReference>
<feature type="domain" description="DUF4440" evidence="1">
    <location>
        <begin position="39"/>
        <end position="152"/>
    </location>
</feature>
<protein>
    <recommendedName>
        <fullName evidence="1">DUF4440 domain-containing protein</fullName>
    </recommendedName>
</protein>
<organism evidence="2 3">
    <name type="scientific">Chitinophaga costaii</name>
    <dbReference type="NCBI Taxonomy" id="1335309"/>
    <lineage>
        <taxon>Bacteria</taxon>
        <taxon>Pseudomonadati</taxon>
        <taxon>Bacteroidota</taxon>
        <taxon>Chitinophagia</taxon>
        <taxon>Chitinophagales</taxon>
        <taxon>Chitinophagaceae</taxon>
        <taxon>Chitinophaga</taxon>
    </lineage>
</organism>
<dbReference type="STRING" id="1335309.GA0116948_102299"/>
<dbReference type="OrthoDB" id="979496at2"/>
<dbReference type="AlphaFoldDB" id="A0A1C4AV62"/>
<dbReference type="RefSeq" id="WP_089709421.1">
    <property type="nucleotide sequence ID" value="NZ_FMAR01000002.1"/>
</dbReference>
<sequence length="163" mass="18223">MYRQLLTLGILLLFSGYGFSQRHQEAALVSSRDEQAICKTLNDFMLSWNKHDATAFGVTFTEDADFTNVRGDTAHGRAAIDAFHATIFKGRFKNSRQSLGAVKIRPLTADLAMVDAHWDMTGDISPVTGQEIPLRKGLLSFVMKRVGTEWLILIMHNTDLPSH</sequence>
<reference evidence="2 3" key="1">
    <citation type="submission" date="2016-08" db="EMBL/GenBank/DDBJ databases">
        <authorList>
            <person name="Seilhamer J.J."/>
        </authorList>
    </citation>
    <scope>NUCLEOTIDE SEQUENCE [LARGE SCALE GENOMIC DNA]</scope>
    <source>
        <strain evidence="2 3">A37T2</strain>
    </source>
</reference>
<accession>A0A1C4AV62</accession>
<evidence type="ECO:0000313" key="2">
    <source>
        <dbReference type="EMBL" id="SCB98471.1"/>
    </source>
</evidence>
<dbReference type="InterPro" id="IPR032710">
    <property type="entry name" value="NTF2-like_dom_sf"/>
</dbReference>